<name>A0A4U2YVB6_9BACI</name>
<sequence length="75" mass="8606">MTIKTVQIDAATFIPTDDCIVLRSLNGYPIIEMAFPFHEDTPNFRLTISQALHLRDALNELTKVRFLEVTKEDVK</sequence>
<protein>
    <submittedName>
        <fullName evidence="1">Uncharacterized protein</fullName>
    </submittedName>
</protein>
<comment type="caution">
    <text evidence="1">The sequence shown here is derived from an EMBL/GenBank/DDBJ whole genome shotgun (WGS) entry which is preliminary data.</text>
</comment>
<keyword evidence="2" id="KW-1185">Reference proteome</keyword>
<evidence type="ECO:0000313" key="1">
    <source>
        <dbReference type="EMBL" id="TKI65596.1"/>
    </source>
</evidence>
<gene>
    <name evidence="1" type="ORF">FC756_16230</name>
</gene>
<dbReference type="Proteomes" id="UP000308744">
    <property type="component" value="Unassembled WGS sequence"/>
</dbReference>
<proteinExistence type="predicted"/>
<dbReference type="RefSeq" id="WP_107896413.1">
    <property type="nucleotide sequence ID" value="NZ_PYWM01000020.1"/>
</dbReference>
<accession>A0A4U2YVB6</accession>
<dbReference type="AlphaFoldDB" id="A0A4U2YVB6"/>
<reference evidence="1 2" key="1">
    <citation type="submission" date="2019-04" db="EMBL/GenBank/DDBJ databases">
        <title>Lysinibacillus genome sequencing.</title>
        <authorList>
            <person name="Dunlap C."/>
        </authorList>
    </citation>
    <scope>NUCLEOTIDE SEQUENCE [LARGE SCALE GENOMIC DNA]</scope>
    <source>
        <strain evidence="1 2">CCTCC AB 2010389</strain>
    </source>
</reference>
<organism evidence="1 2">
    <name type="scientific">Lysinibacillus mangiferihumi</name>
    <dbReference type="NCBI Taxonomy" id="1130819"/>
    <lineage>
        <taxon>Bacteria</taxon>
        <taxon>Bacillati</taxon>
        <taxon>Bacillota</taxon>
        <taxon>Bacilli</taxon>
        <taxon>Bacillales</taxon>
        <taxon>Bacillaceae</taxon>
        <taxon>Lysinibacillus</taxon>
    </lineage>
</organism>
<evidence type="ECO:0000313" key="2">
    <source>
        <dbReference type="Proteomes" id="UP000308744"/>
    </source>
</evidence>
<dbReference type="EMBL" id="SZPU01000062">
    <property type="protein sequence ID" value="TKI65596.1"/>
    <property type="molecule type" value="Genomic_DNA"/>
</dbReference>